<sequence length="537" mass="59391">MTSVKVASSRTVAFKALCALRKNTTYAQDFLKHFDAFCALLQDEKSFVQHVVCGVISSQSMVDKILAQYVKRFAHQPYKVLICLRMATYELVYRQTAAYAVVSQYVELVRLVDKRGASFVNAVLHRIAAYDQANFARARQHLVRIIQDCHSYDDILRIINAAPISVESQHHLLQSFGFMCESDFLCEACLVSGLPTWIVKRVYHDRGLFICAHMALAAQAHVPFYVCKNPYNPPQIPDTLVPVQSAWGSYTLQGISPALLYNDIEGQRLTISDFAAQCIAACVVHTRPKKLLEIGCGKGTKSLLISYMNKRLSCPAISERVLCDKSSQKLACARKRLSRANITDPIRFVAHDATTLDTYFDAHERFDTVFIDAPCSGSGTMRRHVEAPTTMSEAALDVARPHSLVHTQSELLRAASCLVNVGGFLIYATCSIFSCENEDVVSAFLASDAGKGFACTNFPRAWTQELHASMREAVTQAYDSFSASVVDTNHKVSAAACTPSQVESATACMYSRCGMYLFAPLAHSCDSHFVACLTRIS</sequence>
<feature type="binding site" evidence="5">
    <location>
        <position position="324"/>
    </location>
    <ligand>
        <name>S-adenosyl-L-methionine</name>
        <dbReference type="ChEBI" id="CHEBI:59789"/>
    </ligand>
</feature>
<feature type="binding site" evidence="5">
    <location>
        <position position="372"/>
    </location>
    <ligand>
        <name>S-adenosyl-L-methionine</name>
        <dbReference type="ChEBI" id="CHEBI:59789"/>
    </ligand>
</feature>
<dbReference type="Gene3D" id="3.40.50.150">
    <property type="entry name" value="Vaccinia Virus protein VP39"/>
    <property type="match status" value="1"/>
</dbReference>
<dbReference type="InterPro" id="IPR035926">
    <property type="entry name" value="NusB-like_sf"/>
</dbReference>
<dbReference type="PANTHER" id="PTHR22807">
    <property type="entry name" value="NOP2 YEAST -RELATED NOL1/NOP2/FMU SUN DOMAIN-CONTAINING"/>
    <property type="match status" value="1"/>
</dbReference>
<dbReference type="EMBL" id="ACGK02000003">
    <property type="protein sequence ID" value="EGF22856.1"/>
    <property type="molecule type" value="Genomic_DNA"/>
</dbReference>
<dbReference type="AlphaFoldDB" id="F1T6G2"/>
<name>F1T6G2_9ACTN</name>
<protein>
    <submittedName>
        <fullName evidence="7">NusB family protein</fullName>
    </submittedName>
</protein>
<feature type="binding site" evidence="5">
    <location>
        <position position="352"/>
    </location>
    <ligand>
        <name>S-adenosyl-L-methionine</name>
        <dbReference type="ChEBI" id="CHEBI:59789"/>
    </ligand>
</feature>
<accession>F1T6G2</accession>
<feature type="domain" description="SAM-dependent MTase RsmB/NOP-type" evidence="6">
    <location>
        <begin position="198"/>
        <end position="536"/>
    </location>
</feature>
<organism evidence="7 8">
    <name type="scientific">Fannyhessea vaginae DSM 15829</name>
    <dbReference type="NCBI Taxonomy" id="525256"/>
    <lineage>
        <taxon>Bacteria</taxon>
        <taxon>Bacillati</taxon>
        <taxon>Actinomycetota</taxon>
        <taxon>Coriobacteriia</taxon>
        <taxon>Coriobacteriales</taxon>
        <taxon>Atopobiaceae</taxon>
        <taxon>Fannyhessea</taxon>
    </lineage>
</organism>
<keyword evidence="8" id="KW-1185">Reference proteome</keyword>
<dbReference type="CDD" id="cd02440">
    <property type="entry name" value="AdoMet_MTases"/>
    <property type="match status" value="1"/>
</dbReference>
<dbReference type="Gene3D" id="1.10.940.10">
    <property type="entry name" value="NusB-like"/>
    <property type="match status" value="1"/>
</dbReference>
<evidence type="ECO:0000259" key="6">
    <source>
        <dbReference type="PROSITE" id="PS51686"/>
    </source>
</evidence>
<dbReference type="GO" id="GO:0008173">
    <property type="term" value="F:RNA methyltransferase activity"/>
    <property type="evidence" value="ECO:0007669"/>
    <property type="project" value="InterPro"/>
</dbReference>
<dbReference type="SUPFAM" id="SSF53335">
    <property type="entry name" value="S-adenosyl-L-methionine-dependent methyltransferases"/>
    <property type="match status" value="1"/>
</dbReference>
<comment type="caution">
    <text evidence="5">Lacks conserved residue(s) required for the propagation of feature annotation.</text>
</comment>
<dbReference type="PROSITE" id="PS51686">
    <property type="entry name" value="SAM_MT_RSMB_NOP"/>
    <property type="match status" value="1"/>
</dbReference>
<keyword evidence="2 5" id="KW-0808">Transferase</keyword>
<evidence type="ECO:0000256" key="1">
    <source>
        <dbReference type="ARBA" id="ARBA00022603"/>
    </source>
</evidence>
<keyword evidence="1 5" id="KW-0489">Methyltransferase</keyword>
<keyword evidence="4 5" id="KW-0694">RNA-binding</keyword>
<dbReference type="Pfam" id="PF01029">
    <property type="entry name" value="NusB"/>
    <property type="match status" value="1"/>
</dbReference>
<comment type="caution">
    <text evidence="7">The sequence shown here is derived from an EMBL/GenBank/DDBJ whole genome shotgun (WGS) entry which is preliminary data.</text>
</comment>
<dbReference type="eggNOG" id="COG0781">
    <property type="taxonomic scope" value="Bacteria"/>
</dbReference>
<dbReference type="InterPro" id="IPR029063">
    <property type="entry name" value="SAM-dependent_MTases_sf"/>
</dbReference>
<evidence type="ECO:0000256" key="2">
    <source>
        <dbReference type="ARBA" id="ARBA00022679"/>
    </source>
</evidence>
<evidence type="ECO:0000313" key="7">
    <source>
        <dbReference type="EMBL" id="EGF22856.1"/>
    </source>
</evidence>
<evidence type="ECO:0000256" key="3">
    <source>
        <dbReference type="ARBA" id="ARBA00022691"/>
    </source>
</evidence>
<dbReference type="InterPro" id="IPR023267">
    <property type="entry name" value="RCMT"/>
</dbReference>
<keyword evidence="3 5" id="KW-0949">S-adenosyl-L-methionine</keyword>
<evidence type="ECO:0000313" key="8">
    <source>
        <dbReference type="Proteomes" id="UP000005947"/>
    </source>
</evidence>
<comment type="similarity">
    <text evidence="5">Belongs to the class I-like SAM-binding methyltransferase superfamily. RsmB/NOP family.</text>
</comment>
<dbReference type="RefSeq" id="WP_006303257.1">
    <property type="nucleotide sequence ID" value="NZ_ACGK02000003.1"/>
</dbReference>
<dbReference type="eggNOG" id="COG0144">
    <property type="taxonomic scope" value="Bacteria"/>
</dbReference>
<dbReference type="InterPro" id="IPR049560">
    <property type="entry name" value="MeTrfase_RsmB-F_NOP2_cat"/>
</dbReference>
<dbReference type="GO" id="GO:0003723">
    <property type="term" value="F:RNA binding"/>
    <property type="evidence" value="ECO:0007669"/>
    <property type="project" value="UniProtKB-UniRule"/>
</dbReference>
<dbReference type="Pfam" id="PF01189">
    <property type="entry name" value="Methyltr_RsmB-F"/>
    <property type="match status" value="1"/>
</dbReference>
<dbReference type="InterPro" id="IPR001678">
    <property type="entry name" value="MeTrfase_RsmB-F_NOP2_dom"/>
</dbReference>
<feature type="active site" description="Nucleophile" evidence="5">
    <location>
        <position position="430"/>
    </location>
</feature>
<evidence type="ECO:0000256" key="4">
    <source>
        <dbReference type="ARBA" id="ARBA00022884"/>
    </source>
</evidence>
<dbReference type="GO" id="GO:0006355">
    <property type="term" value="P:regulation of DNA-templated transcription"/>
    <property type="evidence" value="ECO:0007669"/>
    <property type="project" value="InterPro"/>
</dbReference>
<dbReference type="InterPro" id="IPR006027">
    <property type="entry name" value="NusB_RsmB_TIM44"/>
</dbReference>
<dbReference type="PANTHER" id="PTHR22807:SF30">
    <property type="entry name" value="28S RRNA (CYTOSINE(4447)-C(5))-METHYLTRANSFERASE-RELATED"/>
    <property type="match status" value="1"/>
</dbReference>
<proteinExistence type="inferred from homology"/>
<dbReference type="GO" id="GO:0001510">
    <property type="term" value="P:RNA methylation"/>
    <property type="evidence" value="ECO:0007669"/>
    <property type="project" value="InterPro"/>
</dbReference>
<dbReference type="SUPFAM" id="SSF48013">
    <property type="entry name" value="NusB-like"/>
    <property type="match status" value="1"/>
</dbReference>
<gene>
    <name evidence="7" type="ORF">HMPREF0091_11053</name>
</gene>
<dbReference type="GeneID" id="93210462"/>
<reference evidence="7 8" key="1">
    <citation type="submission" date="2011-02" db="EMBL/GenBank/DDBJ databases">
        <authorList>
            <person name="Muzny D."/>
            <person name="Qin X."/>
            <person name="Buhay C."/>
            <person name="Dugan-Rocha S."/>
            <person name="Ding Y."/>
            <person name="Chen G."/>
            <person name="Hawes A."/>
            <person name="Holder M."/>
            <person name="Jhangiani S."/>
            <person name="Johnson A."/>
            <person name="Khan Z."/>
            <person name="Li Z."/>
            <person name="Liu W."/>
            <person name="Liu X."/>
            <person name="Perez L."/>
            <person name="Shen H."/>
            <person name="Wang Q."/>
            <person name="Watt J."/>
            <person name="Xi L."/>
            <person name="Xin Y."/>
            <person name="Zhou J."/>
            <person name="Deng J."/>
            <person name="Jiang H."/>
            <person name="Liu Y."/>
            <person name="Qu J."/>
            <person name="Song X.-Z."/>
            <person name="Zhang L."/>
            <person name="Villasana D."/>
            <person name="Johnson A."/>
            <person name="Liu J."/>
            <person name="Liyanage D."/>
            <person name="Lorensuhewa L."/>
            <person name="Robinson T."/>
            <person name="Song A."/>
            <person name="Song B.-B."/>
            <person name="Dinh H."/>
            <person name="Thornton R."/>
            <person name="Coyle M."/>
            <person name="Francisco L."/>
            <person name="Jackson L."/>
            <person name="Javaid M."/>
            <person name="Korchina V."/>
            <person name="Kovar C."/>
            <person name="Mata R."/>
            <person name="Mathew T."/>
            <person name="Ngo R."/>
            <person name="Nguyen L."/>
            <person name="Nguyen N."/>
            <person name="Okwuonu G."/>
            <person name="Ongeri F."/>
            <person name="Pham C."/>
            <person name="Simmons D."/>
            <person name="Wilczek-Boney K."/>
            <person name="Hale W."/>
            <person name="Jakkamsetti A."/>
            <person name="Pham P."/>
            <person name="Ruth R."/>
            <person name="San Lucas F."/>
            <person name="Warren J."/>
            <person name="Zhang J."/>
            <person name="Zhao Z."/>
            <person name="Zhou C."/>
            <person name="Zhu D."/>
            <person name="Lee S."/>
            <person name="Bess C."/>
            <person name="Blankenburg K."/>
            <person name="Forbes L."/>
            <person name="Fu Q."/>
            <person name="Gubbala S."/>
            <person name="Hirani K."/>
            <person name="Jayaseelan J.C."/>
            <person name="Lara F."/>
            <person name="Munidasa M."/>
            <person name="Palculict T."/>
            <person name="Patil S."/>
            <person name="Pu L.-L."/>
            <person name="Saada N."/>
            <person name="Tang L."/>
            <person name="Weissenberger G."/>
            <person name="Zhu Y."/>
            <person name="Hemphill L."/>
            <person name="Shang Y."/>
            <person name="Youmans B."/>
            <person name="Ayvaz T."/>
            <person name="Ross M."/>
            <person name="Santibanez J."/>
            <person name="Aqrawi P."/>
            <person name="Gross S."/>
            <person name="Joshi V."/>
            <person name="Fowler G."/>
            <person name="Nazareth L."/>
            <person name="Reid J."/>
            <person name="Worley K."/>
            <person name="Petrosino J."/>
            <person name="Highlander S."/>
            <person name="Gibbs R."/>
        </authorList>
    </citation>
    <scope>NUCLEOTIDE SEQUENCE [LARGE SCALE GENOMIC DNA]</scope>
    <source>
        <strain evidence="7 8">DSM 15829</strain>
    </source>
</reference>
<dbReference type="OrthoDB" id="9810297at2"/>
<evidence type="ECO:0000256" key="5">
    <source>
        <dbReference type="PROSITE-ProRule" id="PRU01023"/>
    </source>
</evidence>
<dbReference type="Proteomes" id="UP000005947">
    <property type="component" value="Unassembled WGS sequence"/>
</dbReference>
<dbReference type="PRINTS" id="PR02008">
    <property type="entry name" value="RCMTFAMILY"/>
</dbReference>